<dbReference type="AlphaFoldDB" id="A0A7K1KKP4"/>
<comment type="caution">
    <text evidence="2">The sequence shown here is derived from an EMBL/GenBank/DDBJ whole genome shotgun (WGS) entry which is preliminary data.</text>
</comment>
<evidence type="ECO:0008006" key="4">
    <source>
        <dbReference type="Google" id="ProtNLM"/>
    </source>
</evidence>
<dbReference type="RefSeq" id="WP_155932246.1">
    <property type="nucleotide sequence ID" value="NZ_WODC01000001.1"/>
</dbReference>
<name>A0A7K1KKP4_9BACT</name>
<proteinExistence type="predicted"/>
<dbReference type="Proteomes" id="UP000461162">
    <property type="component" value="Unassembled WGS sequence"/>
</dbReference>
<organism evidence="2 3">
    <name type="scientific">Pseudodesulfovibrio alkaliphilus</name>
    <dbReference type="NCBI Taxonomy" id="2661613"/>
    <lineage>
        <taxon>Bacteria</taxon>
        <taxon>Pseudomonadati</taxon>
        <taxon>Thermodesulfobacteriota</taxon>
        <taxon>Desulfovibrionia</taxon>
        <taxon>Desulfovibrionales</taxon>
        <taxon>Desulfovibrionaceae</taxon>
    </lineage>
</organism>
<protein>
    <recommendedName>
        <fullName evidence="4">YtxH domain-containing protein</fullName>
    </recommendedName>
</protein>
<keyword evidence="1" id="KW-0472">Membrane</keyword>
<keyword evidence="1" id="KW-0812">Transmembrane</keyword>
<evidence type="ECO:0000256" key="1">
    <source>
        <dbReference type="SAM" id="Phobius"/>
    </source>
</evidence>
<keyword evidence="1" id="KW-1133">Transmembrane helix</keyword>
<sequence length="72" mass="7597">MSLGRIAIFAAGTVVGGVIGYAATRSQTVKKTTKCAIKAGLKAKDWTVAQYGKARDEVTALVKDARKEVQKA</sequence>
<gene>
    <name evidence="2" type="ORF">GKC30_03285</name>
</gene>
<dbReference type="EMBL" id="WODC01000001">
    <property type="protein sequence ID" value="MUM76653.1"/>
    <property type="molecule type" value="Genomic_DNA"/>
</dbReference>
<reference evidence="2 3" key="1">
    <citation type="submission" date="2019-11" db="EMBL/GenBank/DDBJ databases">
        <title>Pseudodesulfovibrio alkaliphilus, sp. nov., an alkaliphilic sulfate-reducing bacteria from mud volcano of Taman peninsula, Russia.</title>
        <authorList>
            <person name="Frolova A."/>
            <person name="Merkel A.Y."/>
            <person name="Slobodkin A.I."/>
        </authorList>
    </citation>
    <scope>NUCLEOTIDE SEQUENCE [LARGE SCALE GENOMIC DNA]</scope>
    <source>
        <strain evidence="2 3">F-1</strain>
    </source>
</reference>
<keyword evidence="3" id="KW-1185">Reference proteome</keyword>
<evidence type="ECO:0000313" key="2">
    <source>
        <dbReference type="EMBL" id="MUM76653.1"/>
    </source>
</evidence>
<feature type="transmembrane region" description="Helical" evidence="1">
    <location>
        <begin position="6"/>
        <end position="24"/>
    </location>
</feature>
<accession>A0A7K1KKP4</accession>
<evidence type="ECO:0000313" key="3">
    <source>
        <dbReference type="Proteomes" id="UP000461162"/>
    </source>
</evidence>